<evidence type="ECO:0000256" key="4">
    <source>
        <dbReference type="ARBA" id="ARBA00022989"/>
    </source>
</evidence>
<evidence type="ECO:0000256" key="6">
    <source>
        <dbReference type="SAM" id="Phobius"/>
    </source>
</evidence>
<comment type="similarity">
    <text evidence="2">Belongs to the purine-cytosine permease (2.A.39) family.</text>
</comment>
<keyword evidence="3 6" id="KW-0812">Transmembrane</keyword>
<dbReference type="Proteomes" id="UP000076871">
    <property type="component" value="Unassembled WGS sequence"/>
</dbReference>
<dbReference type="InterPro" id="IPR001248">
    <property type="entry name" value="Pur-cyt_permease"/>
</dbReference>
<dbReference type="AlphaFoldDB" id="A0A165EAH1"/>
<evidence type="ECO:0000256" key="2">
    <source>
        <dbReference type="ARBA" id="ARBA00008974"/>
    </source>
</evidence>
<dbReference type="Gene3D" id="1.10.4160.10">
    <property type="entry name" value="Hydantoin permease"/>
    <property type="match status" value="1"/>
</dbReference>
<dbReference type="InParanoid" id="A0A165EAH1"/>
<comment type="subcellular location">
    <subcellularLocation>
        <location evidence="1">Membrane</location>
        <topology evidence="1">Multi-pass membrane protein</topology>
    </subcellularLocation>
</comment>
<dbReference type="OrthoDB" id="2018619at2759"/>
<dbReference type="RefSeq" id="XP_040764332.1">
    <property type="nucleotide sequence ID" value="XM_040904386.1"/>
</dbReference>
<dbReference type="GO" id="GO:0005886">
    <property type="term" value="C:plasma membrane"/>
    <property type="evidence" value="ECO:0007669"/>
    <property type="project" value="TreeGrafter"/>
</dbReference>
<evidence type="ECO:0000256" key="5">
    <source>
        <dbReference type="ARBA" id="ARBA00023136"/>
    </source>
</evidence>
<dbReference type="GO" id="GO:0015205">
    <property type="term" value="F:nucleobase transmembrane transporter activity"/>
    <property type="evidence" value="ECO:0007669"/>
    <property type="project" value="TreeGrafter"/>
</dbReference>
<dbReference type="PANTHER" id="PTHR30618">
    <property type="entry name" value="NCS1 FAMILY PURINE/PYRIMIDINE TRANSPORTER"/>
    <property type="match status" value="1"/>
</dbReference>
<dbReference type="EMBL" id="KV427623">
    <property type="protein sequence ID" value="KZT06592.1"/>
    <property type="molecule type" value="Genomic_DNA"/>
</dbReference>
<feature type="transmembrane region" description="Helical" evidence="6">
    <location>
        <begin position="46"/>
        <end position="66"/>
    </location>
</feature>
<gene>
    <name evidence="7" type="ORF">LAESUDRAFT_652899</name>
</gene>
<keyword evidence="8" id="KW-1185">Reference proteome</keyword>
<evidence type="ECO:0000313" key="8">
    <source>
        <dbReference type="Proteomes" id="UP000076871"/>
    </source>
</evidence>
<evidence type="ECO:0000313" key="7">
    <source>
        <dbReference type="EMBL" id="KZT06592.1"/>
    </source>
</evidence>
<dbReference type="PANTHER" id="PTHR30618:SF0">
    <property type="entry name" value="PURINE-URACIL PERMEASE NCS1"/>
    <property type="match status" value="1"/>
</dbReference>
<feature type="transmembrane region" description="Helical" evidence="6">
    <location>
        <begin position="12"/>
        <end position="34"/>
    </location>
</feature>
<dbReference type="Pfam" id="PF02133">
    <property type="entry name" value="Transp_cyt_pur"/>
    <property type="match status" value="1"/>
</dbReference>
<reference evidence="7 8" key="1">
    <citation type="journal article" date="2016" name="Mol. Biol. Evol.">
        <title>Comparative Genomics of Early-Diverging Mushroom-Forming Fungi Provides Insights into the Origins of Lignocellulose Decay Capabilities.</title>
        <authorList>
            <person name="Nagy L.G."/>
            <person name="Riley R."/>
            <person name="Tritt A."/>
            <person name="Adam C."/>
            <person name="Daum C."/>
            <person name="Floudas D."/>
            <person name="Sun H."/>
            <person name="Yadav J.S."/>
            <person name="Pangilinan J."/>
            <person name="Larsson K.H."/>
            <person name="Matsuura K."/>
            <person name="Barry K."/>
            <person name="Labutti K."/>
            <person name="Kuo R."/>
            <person name="Ohm R.A."/>
            <person name="Bhattacharya S.S."/>
            <person name="Shirouzu T."/>
            <person name="Yoshinaga Y."/>
            <person name="Martin F.M."/>
            <person name="Grigoriev I.V."/>
            <person name="Hibbett D.S."/>
        </authorList>
    </citation>
    <scope>NUCLEOTIDE SEQUENCE [LARGE SCALE GENOMIC DNA]</scope>
    <source>
        <strain evidence="7 8">93-53</strain>
    </source>
</reference>
<keyword evidence="4 6" id="KW-1133">Transmembrane helix</keyword>
<evidence type="ECO:0000256" key="1">
    <source>
        <dbReference type="ARBA" id="ARBA00004141"/>
    </source>
</evidence>
<protein>
    <submittedName>
        <fullName evidence="7">Uncharacterized protein</fullName>
    </submittedName>
</protein>
<proteinExistence type="inferred from homology"/>
<accession>A0A165EAH1</accession>
<organism evidence="7 8">
    <name type="scientific">Laetiporus sulphureus 93-53</name>
    <dbReference type="NCBI Taxonomy" id="1314785"/>
    <lineage>
        <taxon>Eukaryota</taxon>
        <taxon>Fungi</taxon>
        <taxon>Dikarya</taxon>
        <taxon>Basidiomycota</taxon>
        <taxon>Agaricomycotina</taxon>
        <taxon>Agaricomycetes</taxon>
        <taxon>Polyporales</taxon>
        <taxon>Laetiporus</taxon>
    </lineage>
</organism>
<dbReference type="InterPro" id="IPR045225">
    <property type="entry name" value="Uracil/uridine/allantoin_perm"/>
</dbReference>
<sequence length="89" mass="10151">MQCRQQALPAIALGRCIIAIVIVLNVTISARLHVAFPVFNHSSFSFWFKYFTVISQVILSLLWFSIQSYTGSECIYQQCVDRDLCRCGN</sequence>
<dbReference type="GeneID" id="63821416"/>
<evidence type="ECO:0000256" key="3">
    <source>
        <dbReference type="ARBA" id="ARBA00022692"/>
    </source>
</evidence>
<keyword evidence="5 6" id="KW-0472">Membrane</keyword>
<name>A0A165EAH1_9APHY</name>